<dbReference type="InterPro" id="IPR033708">
    <property type="entry name" value="Anticodon_Ile_BEm"/>
</dbReference>
<evidence type="ECO:0000256" key="1">
    <source>
        <dbReference type="ARBA" id="ARBA00006887"/>
    </source>
</evidence>
<dbReference type="FunFam" id="3.40.50.620:FF:000152">
    <property type="entry name" value="Isoleucine--tRNA ligase"/>
    <property type="match status" value="1"/>
</dbReference>
<evidence type="ECO:0000259" key="13">
    <source>
        <dbReference type="Pfam" id="PF08264"/>
    </source>
</evidence>
<dbReference type="Gene3D" id="1.10.730.20">
    <property type="match status" value="1"/>
</dbReference>
<dbReference type="InterPro" id="IPR050081">
    <property type="entry name" value="Ile-tRNA_ligase"/>
</dbReference>
<keyword evidence="5 10" id="KW-0067">ATP-binding</keyword>
<dbReference type="PANTHER" id="PTHR42765">
    <property type="entry name" value="SOLEUCYL-TRNA SYNTHETASE"/>
    <property type="match status" value="1"/>
</dbReference>
<gene>
    <name evidence="10 14" type="primary">ileS</name>
    <name evidence="14" type="ORF">IAC78_02960</name>
</gene>
<comment type="subcellular location">
    <subcellularLocation>
        <location evidence="10">Cytoplasm</location>
    </subcellularLocation>
</comment>
<dbReference type="InterPro" id="IPR023585">
    <property type="entry name" value="Ile-tRNA-ligase_type1"/>
</dbReference>
<dbReference type="EMBL" id="JADING010000084">
    <property type="protein sequence ID" value="MBO8414420.1"/>
    <property type="molecule type" value="Genomic_DNA"/>
</dbReference>
<keyword evidence="3 10" id="KW-0436">Ligase</keyword>
<dbReference type="Proteomes" id="UP000823629">
    <property type="component" value="Unassembled WGS sequence"/>
</dbReference>
<evidence type="ECO:0000256" key="3">
    <source>
        <dbReference type="ARBA" id="ARBA00022598"/>
    </source>
</evidence>
<dbReference type="Gene3D" id="1.10.10.830">
    <property type="entry name" value="Ile-tRNA synthetase CP2 domain-like"/>
    <property type="match status" value="1"/>
</dbReference>
<dbReference type="InterPro" id="IPR009008">
    <property type="entry name" value="Val/Leu/Ile-tRNA-synth_edit"/>
</dbReference>
<reference evidence="14" key="2">
    <citation type="journal article" date="2021" name="PeerJ">
        <title>Extensive microbial diversity within the chicken gut microbiome revealed by metagenomics and culture.</title>
        <authorList>
            <person name="Gilroy R."/>
            <person name="Ravi A."/>
            <person name="Getino M."/>
            <person name="Pursley I."/>
            <person name="Horton D.L."/>
            <person name="Alikhan N.F."/>
            <person name="Baker D."/>
            <person name="Gharbi K."/>
            <person name="Hall N."/>
            <person name="Watson M."/>
            <person name="Adriaenssens E.M."/>
            <person name="Foster-Nyarko E."/>
            <person name="Jarju S."/>
            <person name="Secka A."/>
            <person name="Antonio M."/>
            <person name="Oren A."/>
            <person name="Chaudhuri R.R."/>
            <person name="La Ragione R."/>
            <person name="Hildebrand F."/>
            <person name="Pallen M.J."/>
        </authorList>
    </citation>
    <scope>NUCLEOTIDE SEQUENCE</scope>
    <source>
        <strain evidence="14">1748</strain>
    </source>
</reference>
<dbReference type="SUPFAM" id="SSF52374">
    <property type="entry name" value="Nucleotidylyl transferase"/>
    <property type="match status" value="1"/>
</dbReference>
<evidence type="ECO:0000256" key="8">
    <source>
        <dbReference type="ARBA" id="ARBA00025217"/>
    </source>
</evidence>
<comment type="cofactor">
    <cofactor evidence="10">
        <name>Zn(2+)</name>
        <dbReference type="ChEBI" id="CHEBI:29105"/>
    </cofactor>
    <text evidence="10">Binds 1 zinc ion per subunit.</text>
</comment>
<feature type="short sequence motif" description="'KMSKS' region" evidence="10">
    <location>
        <begin position="595"/>
        <end position="599"/>
    </location>
</feature>
<evidence type="ECO:0000259" key="12">
    <source>
        <dbReference type="Pfam" id="PF06827"/>
    </source>
</evidence>
<dbReference type="InterPro" id="IPR009080">
    <property type="entry name" value="tRNAsynth_Ia_anticodon-bd"/>
</dbReference>
<comment type="caution">
    <text evidence="14">The sequence shown here is derived from an EMBL/GenBank/DDBJ whole genome shotgun (WGS) entry which is preliminary data.</text>
</comment>
<evidence type="ECO:0000313" key="15">
    <source>
        <dbReference type="Proteomes" id="UP000823629"/>
    </source>
</evidence>
<evidence type="ECO:0000256" key="2">
    <source>
        <dbReference type="ARBA" id="ARBA00022490"/>
    </source>
</evidence>
<dbReference type="PROSITE" id="PS00178">
    <property type="entry name" value="AA_TRNA_LIGASE_I"/>
    <property type="match status" value="1"/>
</dbReference>
<dbReference type="PANTHER" id="PTHR42765:SF1">
    <property type="entry name" value="ISOLEUCINE--TRNA LIGASE, MITOCHONDRIAL"/>
    <property type="match status" value="1"/>
</dbReference>
<feature type="binding site" evidence="10">
    <location>
        <position position="900"/>
    </location>
    <ligand>
        <name>Zn(2+)</name>
        <dbReference type="ChEBI" id="CHEBI:29105"/>
    </ligand>
</feature>
<keyword evidence="4 10" id="KW-0547">Nucleotide-binding</keyword>
<feature type="binding site" evidence="10">
    <location>
        <position position="877"/>
    </location>
    <ligand>
        <name>Zn(2+)</name>
        <dbReference type="ChEBI" id="CHEBI:29105"/>
    </ligand>
</feature>
<evidence type="ECO:0000256" key="4">
    <source>
        <dbReference type="ARBA" id="ARBA00022741"/>
    </source>
</evidence>
<keyword evidence="10" id="KW-0479">Metal-binding</keyword>
<feature type="binding site" evidence="10">
    <location>
        <position position="598"/>
    </location>
    <ligand>
        <name>ATP</name>
        <dbReference type="ChEBI" id="CHEBI:30616"/>
    </ligand>
</feature>
<comment type="subunit">
    <text evidence="10">Monomer.</text>
</comment>
<name>A0A9D9D9I9_9BACL</name>
<evidence type="ECO:0000256" key="10">
    <source>
        <dbReference type="HAMAP-Rule" id="MF_02002"/>
    </source>
</evidence>
<dbReference type="FunFam" id="1.10.10.830:FF:000001">
    <property type="entry name" value="Isoleucine--tRNA ligase"/>
    <property type="match status" value="1"/>
</dbReference>
<dbReference type="SUPFAM" id="SSF47323">
    <property type="entry name" value="Anticodon-binding domain of a subclass of class I aminoacyl-tRNA synthetases"/>
    <property type="match status" value="1"/>
</dbReference>
<dbReference type="GO" id="GO:0004822">
    <property type="term" value="F:isoleucine-tRNA ligase activity"/>
    <property type="evidence" value="ECO:0007669"/>
    <property type="project" value="UniProtKB-UniRule"/>
</dbReference>
<dbReference type="GO" id="GO:0005829">
    <property type="term" value="C:cytosol"/>
    <property type="evidence" value="ECO:0007669"/>
    <property type="project" value="TreeGrafter"/>
</dbReference>
<keyword evidence="2 10" id="KW-0963">Cytoplasm</keyword>
<dbReference type="InterPro" id="IPR010663">
    <property type="entry name" value="Znf_FPG/IleRS"/>
</dbReference>
<comment type="domain">
    <text evidence="10">IleRS has two distinct active sites: one for aminoacylation and one for editing. The misactivated valine is translocated from the active site to the editing site, which sterically excludes the correctly activated isoleucine. The single editing site contains two valyl binding pockets, one specific for each substrate (Val-AMP or Val-tRNA(Ile)).</text>
</comment>
<protein>
    <recommendedName>
        <fullName evidence="10">Isoleucine--tRNA ligase</fullName>
        <ecNumber evidence="10">6.1.1.5</ecNumber>
    </recommendedName>
    <alternativeName>
        <fullName evidence="10">Isoleucyl-tRNA synthetase</fullName>
        <shortName evidence="10">IleRS</shortName>
    </alternativeName>
</protein>
<feature type="domain" description="Aminoacyl-tRNA synthetase class Ia" evidence="11">
    <location>
        <begin position="29"/>
        <end position="626"/>
    </location>
</feature>
<evidence type="ECO:0000256" key="5">
    <source>
        <dbReference type="ARBA" id="ARBA00022840"/>
    </source>
</evidence>
<dbReference type="InterPro" id="IPR002300">
    <property type="entry name" value="aa-tRNA-synth_Ia"/>
</dbReference>
<feature type="domain" description="Methionyl/Valyl/Leucyl/Isoleucyl-tRNA synthetase anticodon-binding" evidence="13">
    <location>
        <begin position="682"/>
        <end position="831"/>
    </location>
</feature>
<accession>A0A9D9D9I9</accession>
<keyword evidence="7 10" id="KW-0030">Aminoacyl-tRNA synthetase</keyword>
<dbReference type="Gene3D" id="3.40.50.620">
    <property type="entry name" value="HUPs"/>
    <property type="match status" value="2"/>
</dbReference>
<dbReference type="HAMAP" id="MF_02002">
    <property type="entry name" value="Ile_tRNA_synth_type1"/>
    <property type="match status" value="1"/>
</dbReference>
<evidence type="ECO:0000256" key="6">
    <source>
        <dbReference type="ARBA" id="ARBA00022917"/>
    </source>
</evidence>
<keyword evidence="6 10" id="KW-0648">Protein biosynthesis</keyword>
<dbReference type="InterPro" id="IPR014729">
    <property type="entry name" value="Rossmann-like_a/b/a_fold"/>
</dbReference>
<dbReference type="GO" id="GO:0000049">
    <property type="term" value="F:tRNA binding"/>
    <property type="evidence" value="ECO:0007669"/>
    <property type="project" value="InterPro"/>
</dbReference>
<reference evidence="14" key="1">
    <citation type="submission" date="2020-10" db="EMBL/GenBank/DDBJ databases">
        <authorList>
            <person name="Gilroy R."/>
        </authorList>
    </citation>
    <scope>NUCLEOTIDE SEQUENCE</scope>
    <source>
        <strain evidence="14">1748</strain>
    </source>
</reference>
<sequence>MELKKTLIMNKGRFQMRANLPQKEPLLVKRFEAEKLYEEILEKNKDGEEFYLHDGPPYANGDIHLGHALNKIVKDFINRYKALKGYKIKYIPGWDTHGLPIENAVSKLGVDRKKVSIAEFRKACMKYAYKQIDRQMKGFKRLGVIGDFSNPYITMEKSYEASELEIFAKMAMEGYIYKGLKPVAWSPSSECALAEAEIEYHNVKAKTLYVKMPIKKSKDGLTSVGDYFLIWTTTPWTIPADTAVCLNPEMEYGLYATNKGNLVIACELIEKVKEECHLEDVTLLGIKKGKEFEFDEVTHPLYPEKTSLVIVGDHVTADSGTGCVHTAGGHGLDDYKVCLKYHIAPFCPVDEKGYMTKEAGNELAGLFYEDCNIKVIEILDSKGLIAGQKEIEHSYPHDWRTNKPIIFRATSQWFCSISKIRDEILKKTDEIQYKPAWGKVRLQHMIEGREDWCISRQRAWGVPIPIIYNEDGSPILEKEVFDHIIKLVRENGSNIWFEKEAKDLLPEGYTNPLSPNGKFTKEKDILDVWFDSGSSFLGAQIERNSPYPADLIFEGTDQYRGWYNASLTLAVASEHGLPFKMILTHGFIVDQNGEKFSKSKGNGIAPDEVCSEYGADILRLWAATIDFKTAEIKASKDLFKVVSENYRKIRNTFKFMLANLLEGGENEEFFDMNKPYEYSYLDKLILSKFYSLLDKIDKEYAEYDFLTAISLVLNFLVNDLSSFYLDVNKDTLYCEEKDSLKRKGVQHVLYEITYGLSVALSPIIPFTCEEVYSYLPNDEKFVALCKYPRGEFNQNMLNAYQTLVNIRQKVYKELEGAKQEGVISSYSEAEVSYKCENDEEKKLIANFKEGEMEFALMIAKFALAEQDKIEKTSYERCDRCWNYKEGVTVDSNGNKICPRCGKVISHE</sequence>
<dbReference type="Pfam" id="PF08264">
    <property type="entry name" value="Anticodon_1"/>
    <property type="match status" value="1"/>
</dbReference>
<dbReference type="Pfam" id="PF00133">
    <property type="entry name" value="tRNA-synt_1"/>
    <property type="match status" value="1"/>
</dbReference>
<dbReference type="InterPro" id="IPR002301">
    <property type="entry name" value="Ile-tRNA-ligase"/>
</dbReference>
<dbReference type="PRINTS" id="PR00984">
    <property type="entry name" value="TRNASYNTHILE"/>
</dbReference>
<feature type="binding site" evidence="10">
    <location>
        <position position="554"/>
    </location>
    <ligand>
        <name>L-isoleucyl-5'-AMP</name>
        <dbReference type="ChEBI" id="CHEBI:178002"/>
    </ligand>
</feature>
<comment type="function">
    <text evidence="8 10">Catalyzes the attachment of isoleucine to tRNA(Ile). As IleRS can inadvertently accommodate and process structurally similar amino acids such as valine, to avoid such errors it has two additional distinct tRNA(Ile)-dependent editing activities. One activity is designated as 'pretransfer' editing and involves the hydrolysis of activated Val-AMP. The other activity is designated 'posttransfer' editing and involves deacylation of mischarged Val-tRNA(Ile).</text>
</comment>
<feature type="domain" description="Zinc finger FPG/IleRS-type" evidence="12">
    <location>
        <begin position="875"/>
        <end position="900"/>
    </location>
</feature>
<dbReference type="EC" id="6.1.1.5" evidence="10"/>
<evidence type="ECO:0000259" key="11">
    <source>
        <dbReference type="Pfam" id="PF00133"/>
    </source>
</evidence>
<organism evidence="14 15">
    <name type="scientific">Candidatus Scatoplasma merdavium</name>
    <dbReference type="NCBI Taxonomy" id="2840932"/>
    <lineage>
        <taxon>Bacteria</taxon>
        <taxon>Bacillati</taxon>
        <taxon>Bacillota</taxon>
        <taxon>Bacilli</taxon>
        <taxon>Bacillales</taxon>
        <taxon>Candidatus Scatoplasma</taxon>
    </lineage>
</organism>
<dbReference type="NCBIfam" id="TIGR00392">
    <property type="entry name" value="ileS"/>
    <property type="match status" value="1"/>
</dbReference>
<dbReference type="InterPro" id="IPR013155">
    <property type="entry name" value="M/V/L/I-tRNA-synth_anticd-bd"/>
</dbReference>
<evidence type="ECO:0000256" key="9">
    <source>
        <dbReference type="ARBA" id="ARBA00048359"/>
    </source>
</evidence>
<dbReference type="GO" id="GO:0008270">
    <property type="term" value="F:zinc ion binding"/>
    <property type="evidence" value="ECO:0007669"/>
    <property type="project" value="UniProtKB-UniRule"/>
</dbReference>
<dbReference type="GO" id="GO:0005524">
    <property type="term" value="F:ATP binding"/>
    <property type="evidence" value="ECO:0007669"/>
    <property type="project" value="UniProtKB-UniRule"/>
</dbReference>
<dbReference type="CDD" id="cd07960">
    <property type="entry name" value="Anticodon_Ia_Ile_BEm"/>
    <property type="match status" value="1"/>
</dbReference>
<evidence type="ECO:0000313" key="14">
    <source>
        <dbReference type="EMBL" id="MBO8414420.1"/>
    </source>
</evidence>
<dbReference type="Pfam" id="PF06827">
    <property type="entry name" value="zf-FPG_IleRS"/>
    <property type="match status" value="1"/>
</dbReference>
<feature type="binding site" evidence="10">
    <location>
        <position position="880"/>
    </location>
    <ligand>
        <name>Zn(2+)</name>
        <dbReference type="ChEBI" id="CHEBI:29105"/>
    </ligand>
</feature>
<dbReference type="SUPFAM" id="SSF50677">
    <property type="entry name" value="ValRS/IleRS/LeuRS editing domain"/>
    <property type="match status" value="1"/>
</dbReference>
<comment type="catalytic activity">
    <reaction evidence="9 10">
        <text>tRNA(Ile) + L-isoleucine + ATP = L-isoleucyl-tRNA(Ile) + AMP + diphosphate</text>
        <dbReference type="Rhea" id="RHEA:11060"/>
        <dbReference type="Rhea" id="RHEA-COMP:9666"/>
        <dbReference type="Rhea" id="RHEA-COMP:9695"/>
        <dbReference type="ChEBI" id="CHEBI:30616"/>
        <dbReference type="ChEBI" id="CHEBI:33019"/>
        <dbReference type="ChEBI" id="CHEBI:58045"/>
        <dbReference type="ChEBI" id="CHEBI:78442"/>
        <dbReference type="ChEBI" id="CHEBI:78528"/>
        <dbReference type="ChEBI" id="CHEBI:456215"/>
        <dbReference type="EC" id="6.1.1.5"/>
    </reaction>
</comment>
<dbReference type="AlphaFoldDB" id="A0A9D9D9I9"/>
<proteinExistence type="inferred from homology"/>
<feature type="short sequence motif" description="'HIGH' region" evidence="10">
    <location>
        <begin position="57"/>
        <end position="67"/>
    </location>
</feature>
<dbReference type="GO" id="GO:0002161">
    <property type="term" value="F:aminoacyl-tRNA deacylase activity"/>
    <property type="evidence" value="ECO:0007669"/>
    <property type="project" value="InterPro"/>
</dbReference>
<evidence type="ECO:0000256" key="7">
    <source>
        <dbReference type="ARBA" id="ARBA00023146"/>
    </source>
</evidence>
<dbReference type="GO" id="GO:0006428">
    <property type="term" value="P:isoleucyl-tRNA aminoacylation"/>
    <property type="evidence" value="ECO:0007669"/>
    <property type="project" value="UniProtKB-UniRule"/>
</dbReference>
<comment type="similarity">
    <text evidence="1 10">Belongs to the class-I aminoacyl-tRNA synthetase family. IleS type 1 subfamily.</text>
</comment>
<dbReference type="InterPro" id="IPR001412">
    <property type="entry name" value="aa-tRNA-synth_I_CS"/>
</dbReference>
<keyword evidence="10" id="KW-0862">Zinc</keyword>
<feature type="binding site" evidence="10">
    <location>
        <position position="897"/>
    </location>
    <ligand>
        <name>Zn(2+)</name>
        <dbReference type="ChEBI" id="CHEBI:29105"/>
    </ligand>
</feature>